<evidence type="ECO:0000256" key="4">
    <source>
        <dbReference type="ARBA" id="ARBA00022989"/>
    </source>
</evidence>
<evidence type="ECO:0000256" key="6">
    <source>
        <dbReference type="SAM" id="Phobius"/>
    </source>
</evidence>
<gene>
    <name evidence="7" type="ORF">BSF38_01255</name>
</gene>
<comment type="subcellular location">
    <subcellularLocation>
        <location evidence="1">Cell membrane</location>
        <topology evidence="1">Multi-pass membrane protein</topology>
    </subcellularLocation>
</comment>
<dbReference type="STRING" id="1387353.BSF38_01255"/>
<evidence type="ECO:0008006" key="9">
    <source>
        <dbReference type="Google" id="ProtNLM"/>
    </source>
</evidence>
<dbReference type="RefSeq" id="WP_076343996.1">
    <property type="nucleotide sequence ID" value="NZ_CP019082.1"/>
</dbReference>
<reference evidence="8" key="1">
    <citation type="submission" date="2016-12" db="EMBL/GenBank/DDBJ databases">
        <title>Comparative genomics of four Isosphaeraceae planctomycetes: a common pool of plasmids and glycoside hydrolase genes.</title>
        <authorList>
            <person name="Ivanova A."/>
        </authorList>
    </citation>
    <scope>NUCLEOTIDE SEQUENCE [LARGE SCALE GENOMIC DNA]</scope>
    <source>
        <strain evidence="8">PX4</strain>
    </source>
</reference>
<dbReference type="PANTHER" id="PTHR33529">
    <property type="entry name" value="SLR0882 PROTEIN-RELATED"/>
    <property type="match status" value="1"/>
</dbReference>
<dbReference type="EMBL" id="CP019082">
    <property type="protein sequence ID" value="APW59799.1"/>
    <property type="molecule type" value="Genomic_DNA"/>
</dbReference>
<name>A0A1U7CLJ6_9BACT</name>
<proteinExistence type="predicted"/>
<feature type="transmembrane region" description="Helical" evidence="6">
    <location>
        <begin position="358"/>
        <end position="381"/>
    </location>
</feature>
<accession>A0A1U7CLJ6</accession>
<keyword evidence="4 6" id="KW-1133">Transmembrane helix</keyword>
<evidence type="ECO:0000256" key="5">
    <source>
        <dbReference type="ARBA" id="ARBA00023136"/>
    </source>
</evidence>
<keyword evidence="2" id="KW-1003">Cell membrane</keyword>
<dbReference type="GO" id="GO:0015920">
    <property type="term" value="P:lipopolysaccharide transport"/>
    <property type="evidence" value="ECO:0007669"/>
    <property type="project" value="TreeGrafter"/>
</dbReference>
<keyword evidence="5 6" id="KW-0472">Membrane</keyword>
<evidence type="ECO:0000256" key="3">
    <source>
        <dbReference type="ARBA" id="ARBA00022692"/>
    </source>
</evidence>
<dbReference type="AlphaFoldDB" id="A0A1U7CLJ6"/>
<feature type="transmembrane region" description="Helical" evidence="6">
    <location>
        <begin position="331"/>
        <end position="351"/>
    </location>
</feature>
<evidence type="ECO:0000256" key="2">
    <source>
        <dbReference type="ARBA" id="ARBA00022475"/>
    </source>
</evidence>
<dbReference type="OrthoDB" id="238655at2"/>
<keyword evidence="8" id="KW-1185">Reference proteome</keyword>
<dbReference type="InterPro" id="IPR005495">
    <property type="entry name" value="LptG/LptF_permease"/>
</dbReference>
<dbReference type="KEGG" id="pbor:BSF38_01255"/>
<sequence>MGILQRYVCGEVFRAFALALLTMTIIFVLFMVAAEALRSRMLAPMDVLNLIPYVIPSTLPYTMPVSLLFAVTVVYGRIAGDNEIIAVKSAGVSVMAVIWPTIFLGAAVSGFLWQTSRTWIPQSAHQAKLVLFKDLEDLIYKYLKRDKEFSAPGMPVFIKVHDVEGRLLIKPTFKKKTKNADNTDSYSETIQADRARLQFDLDNKLVVVHLEGAEVQNHEGDFDVTLLPNQTFEFPLPSNNNAFALKSIQEHTNRELDAELVIAKERLANDRKRQAIGAGFLFASGRFNRVDGVNGVNWGVAGVNWADVGQAANQNSYWRKRCNEFETEKQLRSSMAFGSLLFVILGAPIGIRFAKRDFLSAFMTCFLPIIGLYYPLMLFGINMGKEGTMEPYKALWISNLVLAVLAGWVYPRIIKY</sequence>
<evidence type="ECO:0000313" key="7">
    <source>
        <dbReference type="EMBL" id="APW59799.1"/>
    </source>
</evidence>
<organism evidence="7 8">
    <name type="scientific">Paludisphaera borealis</name>
    <dbReference type="NCBI Taxonomy" id="1387353"/>
    <lineage>
        <taxon>Bacteria</taxon>
        <taxon>Pseudomonadati</taxon>
        <taxon>Planctomycetota</taxon>
        <taxon>Planctomycetia</taxon>
        <taxon>Isosphaerales</taxon>
        <taxon>Isosphaeraceae</taxon>
        <taxon>Paludisphaera</taxon>
    </lineage>
</organism>
<dbReference type="Pfam" id="PF03739">
    <property type="entry name" value="LptF_LptG"/>
    <property type="match status" value="1"/>
</dbReference>
<keyword evidence="3 6" id="KW-0812">Transmembrane</keyword>
<feature type="transmembrane region" description="Helical" evidence="6">
    <location>
        <begin position="393"/>
        <end position="410"/>
    </location>
</feature>
<dbReference type="PANTHER" id="PTHR33529:SF6">
    <property type="entry name" value="YJGP_YJGQ FAMILY PERMEASE"/>
    <property type="match status" value="1"/>
</dbReference>
<feature type="transmembrane region" description="Helical" evidence="6">
    <location>
        <begin position="12"/>
        <end position="33"/>
    </location>
</feature>
<dbReference type="Proteomes" id="UP000186309">
    <property type="component" value="Chromosome"/>
</dbReference>
<protein>
    <recommendedName>
        <fullName evidence="9">Permease YjgP/YjgQ family protein</fullName>
    </recommendedName>
</protein>
<feature type="transmembrane region" description="Helical" evidence="6">
    <location>
        <begin position="53"/>
        <end position="78"/>
    </location>
</feature>
<evidence type="ECO:0000256" key="1">
    <source>
        <dbReference type="ARBA" id="ARBA00004651"/>
    </source>
</evidence>
<evidence type="ECO:0000313" key="8">
    <source>
        <dbReference type="Proteomes" id="UP000186309"/>
    </source>
</evidence>
<dbReference type="GO" id="GO:0043190">
    <property type="term" value="C:ATP-binding cassette (ABC) transporter complex"/>
    <property type="evidence" value="ECO:0007669"/>
    <property type="project" value="TreeGrafter"/>
</dbReference>
<feature type="transmembrane region" description="Helical" evidence="6">
    <location>
        <begin position="90"/>
        <end position="113"/>
    </location>
</feature>